<sequence>MSKQDELQMDQQQLVDAWQRTLPEYVNESDRVSVLADEADEQTLRITLDTAGHQMYSFDFKATYVDSREIKVTLIDVEKDGRSVDERTPIIQQLVEDYTRHIHECAQALHVLTNA</sequence>
<gene>
    <name evidence="1" type="ORF">K0U00_04085</name>
</gene>
<reference evidence="1 2" key="1">
    <citation type="submission" date="2021-07" db="EMBL/GenBank/DDBJ databases">
        <title>Paenibacillus radiodurans sp. nov., isolated from the southeastern edge of Tengger Desert.</title>
        <authorList>
            <person name="Zhang G."/>
        </authorList>
    </citation>
    <scope>NUCLEOTIDE SEQUENCE [LARGE SCALE GENOMIC DNA]</scope>
    <source>
        <strain evidence="1 2">CCM 7311</strain>
    </source>
</reference>
<dbReference type="EMBL" id="JAHZIK010000051">
    <property type="protein sequence ID" value="MBW7453213.1"/>
    <property type="molecule type" value="Genomic_DNA"/>
</dbReference>
<protein>
    <submittedName>
        <fullName evidence="1">Uncharacterized protein</fullName>
    </submittedName>
</protein>
<name>A0ABS7BX43_9BACL</name>
<comment type="caution">
    <text evidence="1">The sequence shown here is derived from an EMBL/GenBank/DDBJ whole genome shotgun (WGS) entry which is preliminary data.</text>
</comment>
<evidence type="ECO:0000313" key="1">
    <source>
        <dbReference type="EMBL" id="MBW7453213.1"/>
    </source>
</evidence>
<organism evidence="1 2">
    <name type="scientific">Paenibacillus sepulcri</name>
    <dbReference type="NCBI Taxonomy" id="359917"/>
    <lineage>
        <taxon>Bacteria</taxon>
        <taxon>Bacillati</taxon>
        <taxon>Bacillota</taxon>
        <taxon>Bacilli</taxon>
        <taxon>Bacillales</taxon>
        <taxon>Paenibacillaceae</taxon>
        <taxon>Paenibacillus</taxon>
    </lineage>
</organism>
<accession>A0ABS7BX43</accession>
<dbReference type="Proteomes" id="UP001519887">
    <property type="component" value="Unassembled WGS sequence"/>
</dbReference>
<dbReference type="RefSeq" id="WP_210046884.1">
    <property type="nucleotide sequence ID" value="NZ_JBHLVU010000020.1"/>
</dbReference>
<proteinExistence type="predicted"/>
<evidence type="ECO:0000313" key="2">
    <source>
        <dbReference type="Proteomes" id="UP001519887"/>
    </source>
</evidence>
<keyword evidence="2" id="KW-1185">Reference proteome</keyword>